<dbReference type="NCBIfam" id="TIGR00043">
    <property type="entry name" value="rRNA maturation RNase YbeY"/>
    <property type="match status" value="1"/>
</dbReference>
<comment type="caution">
    <text evidence="8">The sequence shown here is derived from an EMBL/GenBank/DDBJ whole genome shotgun (WGS) entry which is preliminary data.</text>
</comment>
<keyword evidence="7" id="KW-0862">Zinc</keyword>
<evidence type="ECO:0000313" key="8">
    <source>
        <dbReference type="EMBL" id="KAG9477440.1"/>
    </source>
</evidence>
<dbReference type="AlphaFoldDB" id="A0A8J6K3I7"/>
<comment type="similarity">
    <text evidence="2">Belongs to the endoribonuclease YbeY family.</text>
</comment>
<dbReference type="HAMAP" id="MF_00009">
    <property type="entry name" value="Endoribonucl_YbeY"/>
    <property type="match status" value="1"/>
</dbReference>
<dbReference type="InterPro" id="IPR020549">
    <property type="entry name" value="YbeY_CS"/>
</dbReference>
<dbReference type="SUPFAM" id="SSF55486">
    <property type="entry name" value="Metalloproteases ('zincins'), catalytic domain"/>
    <property type="match status" value="1"/>
</dbReference>
<evidence type="ECO:0000256" key="3">
    <source>
        <dbReference type="ARBA" id="ARBA00022722"/>
    </source>
</evidence>
<evidence type="ECO:0000256" key="6">
    <source>
        <dbReference type="ARBA" id="ARBA00022801"/>
    </source>
</evidence>
<dbReference type="OrthoDB" id="27226at2759"/>
<organism evidence="8 9">
    <name type="scientific">Eleutherodactylus coqui</name>
    <name type="common">Puerto Rican coqui</name>
    <dbReference type="NCBI Taxonomy" id="57060"/>
    <lineage>
        <taxon>Eukaryota</taxon>
        <taxon>Metazoa</taxon>
        <taxon>Chordata</taxon>
        <taxon>Craniata</taxon>
        <taxon>Vertebrata</taxon>
        <taxon>Euteleostomi</taxon>
        <taxon>Amphibia</taxon>
        <taxon>Batrachia</taxon>
        <taxon>Anura</taxon>
        <taxon>Neobatrachia</taxon>
        <taxon>Hyloidea</taxon>
        <taxon>Eleutherodactylidae</taxon>
        <taxon>Eleutherodactylinae</taxon>
        <taxon>Eleutherodactylus</taxon>
        <taxon>Eleutherodactylus</taxon>
    </lineage>
</organism>
<dbReference type="Pfam" id="PF02130">
    <property type="entry name" value="YbeY"/>
    <property type="match status" value="1"/>
</dbReference>
<protein>
    <submittedName>
        <fullName evidence="8">Uncharacterized protein</fullName>
    </submittedName>
</protein>
<name>A0A8J6K3I7_ELECQ</name>
<dbReference type="PANTHER" id="PTHR46986:SF1">
    <property type="entry name" value="ENDORIBONUCLEASE YBEY, CHLOROPLASTIC"/>
    <property type="match status" value="1"/>
</dbReference>
<comment type="cofactor">
    <cofactor evidence="1">
        <name>Zn(2+)</name>
        <dbReference type="ChEBI" id="CHEBI:29105"/>
    </cofactor>
</comment>
<accession>A0A8J6K3I7</accession>
<dbReference type="EMBL" id="WNTK01000010">
    <property type="protein sequence ID" value="KAG9477440.1"/>
    <property type="molecule type" value="Genomic_DNA"/>
</dbReference>
<dbReference type="GO" id="GO:0004222">
    <property type="term" value="F:metalloendopeptidase activity"/>
    <property type="evidence" value="ECO:0007669"/>
    <property type="project" value="InterPro"/>
</dbReference>
<dbReference type="GO" id="GO:0004519">
    <property type="term" value="F:endonuclease activity"/>
    <property type="evidence" value="ECO:0007669"/>
    <property type="project" value="UniProtKB-KW"/>
</dbReference>
<reference evidence="8" key="1">
    <citation type="thesis" date="2020" institute="ProQuest LLC" country="789 East Eisenhower Parkway, Ann Arbor, MI, USA">
        <title>Comparative Genomics and Chromosome Evolution.</title>
        <authorList>
            <person name="Mudd A.B."/>
        </authorList>
    </citation>
    <scope>NUCLEOTIDE SEQUENCE</scope>
    <source>
        <strain evidence="8">HN-11 Male</strain>
        <tissue evidence="8">Kidney and liver</tissue>
    </source>
</reference>
<keyword evidence="3" id="KW-0540">Nuclease</keyword>
<evidence type="ECO:0000256" key="4">
    <source>
        <dbReference type="ARBA" id="ARBA00022723"/>
    </source>
</evidence>
<keyword evidence="9" id="KW-1185">Reference proteome</keyword>
<dbReference type="InterPro" id="IPR023091">
    <property type="entry name" value="MetalPrtase_cat_dom_sf_prd"/>
</dbReference>
<keyword evidence="4" id="KW-0479">Metal-binding</keyword>
<dbReference type="PROSITE" id="PS01306">
    <property type="entry name" value="UPF0054"/>
    <property type="match status" value="1"/>
</dbReference>
<dbReference type="PANTHER" id="PTHR46986">
    <property type="entry name" value="ENDORIBONUCLEASE YBEY, CHLOROPLASTIC"/>
    <property type="match status" value="1"/>
</dbReference>
<evidence type="ECO:0000256" key="1">
    <source>
        <dbReference type="ARBA" id="ARBA00001947"/>
    </source>
</evidence>
<dbReference type="Gene3D" id="3.40.390.30">
    <property type="entry name" value="Metalloproteases ('zincins'), catalytic domain"/>
    <property type="match status" value="1"/>
</dbReference>
<evidence type="ECO:0000256" key="7">
    <source>
        <dbReference type="ARBA" id="ARBA00022833"/>
    </source>
</evidence>
<evidence type="ECO:0000256" key="2">
    <source>
        <dbReference type="ARBA" id="ARBA00010875"/>
    </source>
</evidence>
<dbReference type="Proteomes" id="UP000770717">
    <property type="component" value="Unassembled WGS sequence"/>
</dbReference>
<proteinExistence type="inferred from homology"/>
<dbReference type="GO" id="GO:0006364">
    <property type="term" value="P:rRNA processing"/>
    <property type="evidence" value="ECO:0007669"/>
    <property type="project" value="InterPro"/>
</dbReference>
<keyword evidence="5" id="KW-0255">Endonuclease</keyword>
<dbReference type="InterPro" id="IPR002036">
    <property type="entry name" value="YbeY"/>
</dbReference>
<evidence type="ECO:0000256" key="5">
    <source>
        <dbReference type="ARBA" id="ARBA00022759"/>
    </source>
</evidence>
<evidence type="ECO:0000313" key="9">
    <source>
        <dbReference type="Proteomes" id="UP000770717"/>
    </source>
</evidence>
<sequence>MSLLIRNLQRVIPIRRALLRKNLEIARKCLSVEGFDVGVICINDTKIRKLNRVYRQQDKATDVLSFPFHENLCPGLLPDPAFPDEYNLGDIYLGVEFIYQQCQETKEDFPNVLTVTSVHGLCHLLGYTHHDPEDWRKMFEKEREVLMEINRATGSELTPLTADHFQH</sequence>
<dbReference type="GO" id="GO:0046872">
    <property type="term" value="F:metal ion binding"/>
    <property type="evidence" value="ECO:0007669"/>
    <property type="project" value="UniProtKB-KW"/>
</dbReference>
<keyword evidence="6" id="KW-0378">Hydrolase</keyword>
<gene>
    <name evidence="8" type="ORF">GDO78_002700</name>
</gene>